<proteinExistence type="predicted"/>
<protein>
    <submittedName>
        <fullName evidence="1">Uncharacterized protein</fullName>
    </submittedName>
</protein>
<accession>A0A0E9RXJ2</accession>
<reference evidence="1" key="2">
    <citation type="journal article" date="2015" name="Fish Shellfish Immunol.">
        <title>Early steps in the European eel (Anguilla anguilla)-Vibrio vulnificus interaction in the gills: Role of the RtxA13 toxin.</title>
        <authorList>
            <person name="Callol A."/>
            <person name="Pajuelo D."/>
            <person name="Ebbesson L."/>
            <person name="Teles M."/>
            <person name="MacKenzie S."/>
            <person name="Amaro C."/>
        </authorList>
    </citation>
    <scope>NUCLEOTIDE SEQUENCE</scope>
</reference>
<reference evidence="1" key="1">
    <citation type="submission" date="2014-11" db="EMBL/GenBank/DDBJ databases">
        <authorList>
            <person name="Amaro Gonzalez C."/>
        </authorList>
    </citation>
    <scope>NUCLEOTIDE SEQUENCE</scope>
</reference>
<organism evidence="1">
    <name type="scientific">Anguilla anguilla</name>
    <name type="common">European freshwater eel</name>
    <name type="synonym">Muraena anguilla</name>
    <dbReference type="NCBI Taxonomy" id="7936"/>
    <lineage>
        <taxon>Eukaryota</taxon>
        <taxon>Metazoa</taxon>
        <taxon>Chordata</taxon>
        <taxon>Craniata</taxon>
        <taxon>Vertebrata</taxon>
        <taxon>Euteleostomi</taxon>
        <taxon>Actinopterygii</taxon>
        <taxon>Neopterygii</taxon>
        <taxon>Teleostei</taxon>
        <taxon>Anguilliformes</taxon>
        <taxon>Anguillidae</taxon>
        <taxon>Anguilla</taxon>
    </lineage>
</organism>
<evidence type="ECO:0000313" key="1">
    <source>
        <dbReference type="EMBL" id="JAH33929.1"/>
    </source>
</evidence>
<name>A0A0E9RXJ2_ANGAN</name>
<dbReference type="EMBL" id="GBXM01074648">
    <property type="protein sequence ID" value="JAH33929.1"/>
    <property type="molecule type" value="Transcribed_RNA"/>
</dbReference>
<dbReference type="AlphaFoldDB" id="A0A0E9RXJ2"/>
<sequence>MQGHHPWVVGRRGQNVRVLPSVSSTHELSPADFTNLILPPG</sequence>